<dbReference type="AlphaFoldDB" id="A0A9P4LN73"/>
<dbReference type="PROSITE" id="PS00217">
    <property type="entry name" value="SUGAR_TRANSPORT_2"/>
    <property type="match status" value="1"/>
</dbReference>
<dbReference type="GO" id="GO:0005351">
    <property type="term" value="F:carbohydrate:proton symporter activity"/>
    <property type="evidence" value="ECO:0007669"/>
    <property type="project" value="TreeGrafter"/>
</dbReference>
<dbReference type="Pfam" id="PF00083">
    <property type="entry name" value="Sugar_tr"/>
    <property type="match status" value="1"/>
</dbReference>
<accession>A0A9P4LN73</accession>
<evidence type="ECO:0000313" key="11">
    <source>
        <dbReference type="EMBL" id="KAF2031743.1"/>
    </source>
</evidence>
<evidence type="ECO:0000259" key="10">
    <source>
        <dbReference type="PROSITE" id="PS50850"/>
    </source>
</evidence>
<feature type="transmembrane region" description="Helical" evidence="9">
    <location>
        <begin position="307"/>
        <end position="330"/>
    </location>
</feature>
<keyword evidence="5 9" id="KW-1133">Transmembrane helix</keyword>
<dbReference type="InterPro" id="IPR005829">
    <property type="entry name" value="Sugar_transporter_CS"/>
</dbReference>
<feature type="transmembrane region" description="Helical" evidence="9">
    <location>
        <begin position="172"/>
        <end position="193"/>
    </location>
</feature>
<evidence type="ECO:0000256" key="8">
    <source>
        <dbReference type="SAM" id="MobiDB-lite"/>
    </source>
</evidence>
<reference evidence="11" key="1">
    <citation type="journal article" date="2020" name="Stud. Mycol.">
        <title>101 Dothideomycetes genomes: a test case for predicting lifestyles and emergence of pathogens.</title>
        <authorList>
            <person name="Haridas S."/>
            <person name="Albert R."/>
            <person name="Binder M."/>
            <person name="Bloem J."/>
            <person name="Labutti K."/>
            <person name="Salamov A."/>
            <person name="Andreopoulos B."/>
            <person name="Baker S."/>
            <person name="Barry K."/>
            <person name="Bills G."/>
            <person name="Bluhm B."/>
            <person name="Cannon C."/>
            <person name="Castanera R."/>
            <person name="Culley D."/>
            <person name="Daum C."/>
            <person name="Ezra D."/>
            <person name="Gonzalez J."/>
            <person name="Henrissat B."/>
            <person name="Kuo A."/>
            <person name="Liang C."/>
            <person name="Lipzen A."/>
            <person name="Lutzoni F."/>
            <person name="Magnuson J."/>
            <person name="Mondo S."/>
            <person name="Nolan M."/>
            <person name="Ohm R."/>
            <person name="Pangilinan J."/>
            <person name="Park H.-J."/>
            <person name="Ramirez L."/>
            <person name="Alfaro M."/>
            <person name="Sun H."/>
            <person name="Tritt A."/>
            <person name="Yoshinaga Y."/>
            <person name="Zwiers L.-H."/>
            <person name="Turgeon B."/>
            <person name="Goodwin S."/>
            <person name="Spatafora J."/>
            <person name="Crous P."/>
            <person name="Grigoriev I."/>
        </authorList>
    </citation>
    <scope>NUCLEOTIDE SEQUENCE</scope>
    <source>
        <strain evidence="11">CBS 110217</strain>
    </source>
</reference>
<evidence type="ECO:0000313" key="12">
    <source>
        <dbReference type="Proteomes" id="UP000799777"/>
    </source>
</evidence>
<comment type="subcellular location">
    <subcellularLocation>
        <location evidence="1">Membrane</location>
        <topology evidence="1">Multi-pass membrane protein</topology>
    </subcellularLocation>
</comment>
<keyword evidence="6 9" id="KW-0472">Membrane</keyword>
<dbReference type="EMBL" id="ML978178">
    <property type="protein sequence ID" value="KAF2031743.1"/>
    <property type="molecule type" value="Genomic_DNA"/>
</dbReference>
<dbReference type="InterPro" id="IPR005828">
    <property type="entry name" value="MFS_sugar_transport-like"/>
</dbReference>
<evidence type="ECO:0000256" key="3">
    <source>
        <dbReference type="ARBA" id="ARBA00022448"/>
    </source>
</evidence>
<dbReference type="OrthoDB" id="508119at2759"/>
<dbReference type="PANTHER" id="PTHR48022">
    <property type="entry name" value="PLASTIDIC GLUCOSE TRANSPORTER 4"/>
    <property type="match status" value="1"/>
</dbReference>
<proteinExistence type="inferred from homology"/>
<evidence type="ECO:0000256" key="1">
    <source>
        <dbReference type="ARBA" id="ARBA00004141"/>
    </source>
</evidence>
<evidence type="ECO:0000256" key="6">
    <source>
        <dbReference type="ARBA" id="ARBA00023136"/>
    </source>
</evidence>
<keyword evidence="12" id="KW-1185">Reference proteome</keyword>
<name>A0A9P4LN73_9PLEO</name>
<protein>
    <submittedName>
        <fullName evidence="11">MFS quinate transporter-like protein QutD</fullName>
    </submittedName>
</protein>
<dbReference type="PRINTS" id="PR00171">
    <property type="entry name" value="SUGRTRNSPORT"/>
</dbReference>
<comment type="caution">
    <text evidence="11">The sequence shown here is derived from an EMBL/GenBank/DDBJ whole genome shotgun (WGS) entry which is preliminary data.</text>
</comment>
<dbReference type="InterPro" id="IPR003663">
    <property type="entry name" value="Sugar/inositol_transpt"/>
</dbReference>
<evidence type="ECO:0000256" key="4">
    <source>
        <dbReference type="ARBA" id="ARBA00022692"/>
    </source>
</evidence>
<evidence type="ECO:0000256" key="9">
    <source>
        <dbReference type="SAM" id="Phobius"/>
    </source>
</evidence>
<feature type="transmembrane region" description="Helical" evidence="9">
    <location>
        <begin position="379"/>
        <end position="401"/>
    </location>
</feature>
<dbReference type="PANTHER" id="PTHR48022:SF60">
    <property type="entry name" value="MAJOR FACILITATOR SUPERFAMILY (MFS) PROFILE DOMAIN-CONTAINING PROTEIN"/>
    <property type="match status" value="1"/>
</dbReference>
<feature type="transmembrane region" description="Helical" evidence="9">
    <location>
        <begin position="273"/>
        <end position="295"/>
    </location>
</feature>
<feature type="domain" description="Major facilitator superfamily (MFS) profile" evidence="10">
    <location>
        <begin position="2"/>
        <end position="485"/>
    </location>
</feature>
<dbReference type="InterPro" id="IPR020846">
    <property type="entry name" value="MFS_dom"/>
</dbReference>
<dbReference type="Gene3D" id="1.20.1250.20">
    <property type="entry name" value="MFS general substrate transporter like domains"/>
    <property type="match status" value="1"/>
</dbReference>
<dbReference type="NCBIfam" id="TIGR00879">
    <property type="entry name" value="SP"/>
    <property type="match status" value="1"/>
</dbReference>
<feature type="transmembrane region" description="Helical" evidence="9">
    <location>
        <begin position="80"/>
        <end position="99"/>
    </location>
</feature>
<dbReference type="GO" id="GO:0016020">
    <property type="term" value="C:membrane"/>
    <property type="evidence" value="ECO:0007669"/>
    <property type="project" value="UniProtKB-SubCell"/>
</dbReference>
<keyword evidence="4 9" id="KW-0812">Transmembrane</keyword>
<feature type="transmembrane region" description="Helical" evidence="9">
    <location>
        <begin position="48"/>
        <end position="68"/>
    </location>
</feature>
<keyword evidence="3 7" id="KW-0813">Transport</keyword>
<evidence type="ECO:0000256" key="5">
    <source>
        <dbReference type="ARBA" id="ARBA00022989"/>
    </source>
</evidence>
<dbReference type="SUPFAM" id="SSF103473">
    <property type="entry name" value="MFS general substrate transporter"/>
    <property type="match status" value="1"/>
</dbReference>
<sequence length="485" mass="53759">MAALVISMGVLAYGYDSAFIGTTITHESFKRDFGLLASQKTKAQINEVTSNITSIYSAGGLVGALLMYPSLELLGRRMTVIISDTIFILCAIMCIVPTHQIGLIYAGRFFTGMGVGGIAAVSPIYIAEISPPAIRGRLTGFFESFYQTGAVIGFWINYGIVHNMDRSKSKAWRIPMAVQLILAGLLAIMIPLLKESPTWLLKRGREAEARKKYSFFRNLPEDHEYIQQDMDFVKNEIAKERARLVGDEQHATFGHMIKSATKEGSLKGIRNRFLPVFLMFMWQAWSGAAAINYYSPTIFTSISLSDVTLWTGVYGIIKAGGSIIFFTWFIDKFGRKWPWIVSSLVCAFCQYYLAIYIALGKPKVGQPMSDSTIAGGQGATAMIMIFGAAWSFGANGLPWIISAEIFPSSLRSISGPFACCFRVDLDPRSHQGFTADVHQYAVGRIDQLFGYERKEQLPVSPTPNSKLDDESEHNEKVAQSHVDRV</sequence>
<dbReference type="InterPro" id="IPR050360">
    <property type="entry name" value="MFS_Sugar_Transporters"/>
</dbReference>
<feature type="compositionally biased region" description="Basic and acidic residues" evidence="8">
    <location>
        <begin position="473"/>
        <end position="485"/>
    </location>
</feature>
<dbReference type="PROSITE" id="PS50850">
    <property type="entry name" value="MFS"/>
    <property type="match status" value="1"/>
</dbReference>
<feature type="transmembrane region" description="Helical" evidence="9">
    <location>
        <begin position="105"/>
        <end position="126"/>
    </location>
</feature>
<feature type="region of interest" description="Disordered" evidence="8">
    <location>
        <begin position="457"/>
        <end position="485"/>
    </location>
</feature>
<organism evidence="11 12">
    <name type="scientific">Setomelanomma holmii</name>
    <dbReference type="NCBI Taxonomy" id="210430"/>
    <lineage>
        <taxon>Eukaryota</taxon>
        <taxon>Fungi</taxon>
        <taxon>Dikarya</taxon>
        <taxon>Ascomycota</taxon>
        <taxon>Pezizomycotina</taxon>
        <taxon>Dothideomycetes</taxon>
        <taxon>Pleosporomycetidae</taxon>
        <taxon>Pleosporales</taxon>
        <taxon>Pleosporineae</taxon>
        <taxon>Phaeosphaeriaceae</taxon>
        <taxon>Setomelanomma</taxon>
    </lineage>
</organism>
<evidence type="ECO:0000256" key="7">
    <source>
        <dbReference type="RuleBase" id="RU003346"/>
    </source>
</evidence>
<feature type="transmembrane region" description="Helical" evidence="9">
    <location>
        <begin position="337"/>
        <end position="359"/>
    </location>
</feature>
<gene>
    <name evidence="11" type="ORF">EK21DRAFT_87778</name>
</gene>
<dbReference type="InterPro" id="IPR036259">
    <property type="entry name" value="MFS_trans_sf"/>
</dbReference>
<comment type="similarity">
    <text evidence="2 7">Belongs to the major facilitator superfamily. Sugar transporter (TC 2.A.1.1) family.</text>
</comment>
<evidence type="ECO:0000256" key="2">
    <source>
        <dbReference type="ARBA" id="ARBA00010992"/>
    </source>
</evidence>
<feature type="transmembrane region" description="Helical" evidence="9">
    <location>
        <begin position="138"/>
        <end position="160"/>
    </location>
</feature>
<dbReference type="Proteomes" id="UP000799777">
    <property type="component" value="Unassembled WGS sequence"/>
</dbReference>